<keyword evidence="12" id="KW-0732">Signal</keyword>
<feature type="chain" id="PRO_5040844884" description="Peptidase S8/S53 domain-containing protein" evidence="12">
    <location>
        <begin position="36"/>
        <end position="402"/>
    </location>
</feature>
<dbReference type="PRINTS" id="PR00723">
    <property type="entry name" value="SUBTILISIN"/>
</dbReference>
<feature type="active site" description="Charge relay system" evidence="10">
    <location>
        <position position="275"/>
    </location>
</feature>
<dbReference type="EMBL" id="BSTX01000007">
    <property type="protein sequence ID" value="GLZ81824.1"/>
    <property type="molecule type" value="Genomic_DNA"/>
</dbReference>
<keyword evidence="5 11" id="KW-0812">Transmembrane</keyword>
<evidence type="ECO:0000259" key="13">
    <source>
        <dbReference type="Pfam" id="PF00082"/>
    </source>
</evidence>
<evidence type="ECO:0000256" key="6">
    <source>
        <dbReference type="ARBA" id="ARBA00022801"/>
    </source>
</evidence>
<dbReference type="Proteomes" id="UP001165079">
    <property type="component" value="Unassembled WGS sequence"/>
</dbReference>
<proteinExistence type="inferred from homology"/>
<evidence type="ECO:0000256" key="12">
    <source>
        <dbReference type="SAM" id="SignalP"/>
    </source>
</evidence>
<dbReference type="GO" id="GO:0006508">
    <property type="term" value="P:proteolysis"/>
    <property type="evidence" value="ECO:0007669"/>
    <property type="project" value="UniProtKB-KW"/>
</dbReference>
<keyword evidence="7 10" id="KW-0720">Serine protease</keyword>
<dbReference type="InterPro" id="IPR000209">
    <property type="entry name" value="Peptidase_S8/S53_dom"/>
</dbReference>
<dbReference type="InterPro" id="IPR015500">
    <property type="entry name" value="Peptidase_S8_subtilisin-rel"/>
</dbReference>
<organism evidence="14 15">
    <name type="scientific">Actinorhabdospora filicis</name>
    <dbReference type="NCBI Taxonomy" id="1785913"/>
    <lineage>
        <taxon>Bacteria</taxon>
        <taxon>Bacillati</taxon>
        <taxon>Actinomycetota</taxon>
        <taxon>Actinomycetes</taxon>
        <taxon>Micromonosporales</taxon>
        <taxon>Micromonosporaceae</taxon>
        <taxon>Actinorhabdospora</taxon>
    </lineage>
</organism>
<evidence type="ECO:0000256" key="3">
    <source>
        <dbReference type="ARBA" id="ARBA00022475"/>
    </source>
</evidence>
<keyword evidence="3" id="KW-1003">Cell membrane</keyword>
<evidence type="ECO:0000313" key="14">
    <source>
        <dbReference type="EMBL" id="GLZ81824.1"/>
    </source>
</evidence>
<sequence>MSREPLLSRRTAALALAASLLGLTGTIAVPGQASAANQCGPEVTAPLSDKQWELKRLQPEKAWPLSEGEGQVVAVIDSGVSNQPTQLAPQVLDGKDYVGSDAHCDNVPHGTIIAGIIAAAYNEKNPQYYGIAPKAKILPIRVAEDSSKFAQDENSPKKVADAIRWAVDKKATIINLSLRTDDTPELRSAVQYARQNDVVMVAASGNTGENLTAGATVYPAAYDGVIGVGSVDQNGAWVGTSNPAWFVDVAAPGSEITGIAPRGNGYGVMKDGGTSFATGFVSGTAALVRSYYKDLTADQVIERIEATADSPPGGWSKEFGYGVVNPYRAVASLDGKLAGAPRTVGSEQISAPQAPVDPLRGMKIAASLTAAGAVAVTIVLLSAFLVRRHVRRRAAGARTAQP</sequence>
<dbReference type="PROSITE" id="PS00137">
    <property type="entry name" value="SUBTILASE_HIS"/>
    <property type="match status" value="1"/>
</dbReference>
<evidence type="ECO:0000256" key="10">
    <source>
        <dbReference type="PROSITE-ProRule" id="PRU01240"/>
    </source>
</evidence>
<evidence type="ECO:0000256" key="9">
    <source>
        <dbReference type="ARBA" id="ARBA00023136"/>
    </source>
</evidence>
<dbReference type="InterPro" id="IPR023834">
    <property type="entry name" value="T7SS_pept_S8A_mycosin"/>
</dbReference>
<gene>
    <name evidence="14" type="ORF">Afil01_66310</name>
</gene>
<feature type="signal peptide" evidence="12">
    <location>
        <begin position="1"/>
        <end position="35"/>
    </location>
</feature>
<dbReference type="AlphaFoldDB" id="A0A9W6SS01"/>
<dbReference type="GO" id="GO:0004252">
    <property type="term" value="F:serine-type endopeptidase activity"/>
    <property type="evidence" value="ECO:0007669"/>
    <property type="project" value="UniProtKB-UniRule"/>
</dbReference>
<accession>A0A9W6SS01</accession>
<evidence type="ECO:0000256" key="1">
    <source>
        <dbReference type="ARBA" id="ARBA00004162"/>
    </source>
</evidence>
<evidence type="ECO:0000256" key="11">
    <source>
        <dbReference type="SAM" id="Phobius"/>
    </source>
</evidence>
<feature type="transmembrane region" description="Helical" evidence="11">
    <location>
        <begin position="364"/>
        <end position="386"/>
    </location>
</feature>
<feature type="active site" description="Charge relay system" evidence="10">
    <location>
        <position position="109"/>
    </location>
</feature>
<dbReference type="SUPFAM" id="SSF52743">
    <property type="entry name" value="Subtilisin-like"/>
    <property type="match status" value="1"/>
</dbReference>
<evidence type="ECO:0000256" key="2">
    <source>
        <dbReference type="ARBA" id="ARBA00011073"/>
    </source>
</evidence>
<feature type="domain" description="Peptidase S8/S53" evidence="13">
    <location>
        <begin position="68"/>
        <end position="322"/>
    </location>
</feature>
<evidence type="ECO:0000256" key="7">
    <source>
        <dbReference type="ARBA" id="ARBA00022825"/>
    </source>
</evidence>
<keyword evidence="4 10" id="KW-0645">Protease</keyword>
<dbReference type="PANTHER" id="PTHR43806:SF11">
    <property type="entry name" value="CEREVISIN-RELATED"/>
    <property type="match status" value="1"/>
</dbReference>
<name>A0A9W6SS01_9ACTN</name>
<dbReference type="Gene3D" id="3.40.50.200">
    <property type="entry name" value="Peptidase S8/S53 domain"/>
    <property type="match status" value="1"/>
</dbReference>
<evidence type="ECO:0000256" key="5">
    <source>
        <dbReference type="ARBA" id="ARBA00022692"/>
    </source>
</evidence>
<keyword evidence="8 11" id="KW-1133">Transmembrane helix</keyword>
<dbReference type="PANTHER" id="PTHR43806">
    <property type="entry name" value="PEPTIDASE S8"/>
    <property type="match status" value="1"/>
</dbReference>
<dbReference type="GO" id="GO:0005886">
    <property type="term" value="C:plasma membrane"/>
    <property type="evidence" value="ECO:0007669"/>
    <property type="project" value="UniProtKB-SubCell"/>
</dbReference>
<dbReference type="NCBIfam" id="TIGR03921">
    <property type="entry name" value="T7SS_mycosin"/>
    <property type="match status" value="1"/>
</dbReference>
<dbReference type="InterPro" id="IPR022398">
    <property type="entry name" value="Peptidase_S8_His-AS"/>
</dbReference>
<keyword evidence="9 11" id="KW-0472">Membrane</keyword>
<feature type="active site" description="Charge relay system" evidence="10">
    <location>
        <position position="77"/>
    </location>
</feature>
<dbReference type="PROSITE" id="PS51892">
    <property type="entry name" value="SUBTILASE"/>
    <property type="match status" value="1"/>
</dbReference>
<evidence type="ECO:0000313" key="15">
    <source>
        <dbReference type="Proteomes" id="UP001165079"/>
    </source>
</evidence>
<keyword evidence="6 10" id="KW-0378">Hydrolase</keyword>
<dbReference type="InterPro" id="IPR050131">
    <property type="entry name" value="Peptidase_S8_subtilisin-like"/>
</dbReference>
<dbReference type="InterPro" id="IPR036852">
    <property type="entry name" value="Peptidase_S8/S53_dom_sf"/>
</dbReference>
<protein>
    <recommendedName>
        <fullName evidence="13">Peptidase S8/S53 domain-containing protein</fullName>
    </recommendedName>
</protein>
<evidence type="ECO:0000256" key="8">
    <source>
        <dbReference type="ARBA" id="ARBA00022989"/>
    </source>
</evidence>
<dbReference type="RefSeq" id="WP_285667383.1">
    <property type="nucleotide sequence ID" value="NZ_BSTX01000007.1"/>
</dbReference>
<keyword evidence="15" id="KW-1185">Reference proteome</keyword>
<comment type="similarity">
    <text evidence="2 10">Belongs to the peptidase S8 family.</text>
</comment>
<dbReference type="Pfam" id="PF00082">
    <property type="entry name" value="Peptidase_S8"/>
    <property type="match status" value="1"/>
</dbReference>
<evidence type="ECO:0000256" key="4">
    <source>
        <dbReference type="ARBA" id="ARBA00022670"/>
    </source>
</evidence>
<reference evidence="14" key="1">
    <citation type="submission" date="2023-03" db="EMBL/GenBank/DDBJ databases">
        <title>Actinorhabdospora filicis NBRC 111898.</title>
        <authorList>
            <person name="Ichikawa N."/>
            <person name="Sato H."/>
            <person name="Tonouchi N."/>
        </authorList>
    </citation>
    <scope>NUCLEOTIDE SEQUENCE</scope>
    <source>
        <strain evidence="14">NBRC 111898</strain>
    </source>
</reference>
<comment type="subcellular location">
    <subcellularLocation>
        <location evidence="1">Cell membrane</location>
        <topology evidence="1">Single-pass membrane protein</topology>
    </subcellularLocation>
</comment>
<comment type="caution">
    <text evidence="14">The sequence shown here is derived from an EMBL/GenBank/DDBJ whole genome shotgun (WGS) entry which is preliminary data.</text>
</comment>